<dbReference type="PANTHER" id="PTHR10173:SF57">
    <property type="entry name" value="PEPTIDE-METHIONINE (R)-S-OXIDE REDUCTASE"/>
    <property type="match status" value="1"/>
</dbReference>
<proteinExistence type="predicted"/>
<accession>A0ABX7BW31</accession>
<evidence type="ECO:0000313" key="6">
    <source>
        <dbReference type="Proteomes" id="UP000595460"/>
    </source>
</evidence>
<dbReference type="EMBL" id="CP068047">
    <property type="protein sequence ID" value="QQR36157.1"/>
    <property type="molecule type" value="Genomic_DNA"/>
</dbReference>
<dbReference type="PROSITE" id="PS51790">
    <property type="entry name" value="MSRB"/>
    <property type="match status" value="1"/>
</dbReference>
<dbReference type="RefSeq" id="WP_201657182.1">
    <property type="nucleotide sequence ID" value="NZ_CP068047.1"/>
</dbReference>
<dbReference type="InterPro" id="IPR006311">
    <property type="entry name" value="TAT_signal"/>
</dbReference>
<gene>
    <name evidence="5" type="primary">msrB</name>
    <name evidence="5" type="ORF">JI749_00485</name>
</gene>
<organism evidence="5 6">
    <name type="scientific">Devosia oryziradicis</name>
    <dbReference type="NCBI Taxonomy" id="2801335"/>
    <lineage>
        <taxon>Bacteria</taxon>
        <taxon>Pseudomonadati</taxon>
        <taxon>Pseudomonadota</taxon>
        <taxon>Alphaproteobacteria</taxon>
        <taxon>Hyphomicrobiales</taxon>
        <taxon>Devosiaceae</taxon>
        <taxon>Devosia</taxon>
    </lineage>
</organism>
<dbReference type="PANTHER" id="PTHR10173">
    <property type="entry name" value="METHIONINE SULFOXIDE REDUCTASE"/>
    <property type="match status" value="1"/>
</dbReference>
<reference evidence="5 6" key="1">
    <citation type="submission" date="2021-01" db="EMBL/GenBank/DDBJ databases">
        <title>Genome seq and assembly of Devosia sp. G19.</title>
        <authorList>
            <person name="Chhetri G."/>
        </authorList>
    </citation>
    <scope>NUCLEOTIDE SEQUENCE [LARGE SCALE GENOMIC DNA]</scope>
    <source>
        <strain evidence="5 6">G19</strain>
    </source>
</reference>
<keyword evidence="2 5" id="KW-0560">Oxidoreductase</keyword>
<keyword evidence="6" id="KW-1185">Reference proteome</keyword>
<dbReference type="Pfam" id="PF01641">
    <property type="entry name" value="SelR"/>
    <property type="match status" value="1"/>
</dbReference>
<sequence>MVIDRRNLLLGGTALAGLAAFAYFRPMGAARAAEGDFPYKLTEAQWRAKLSPEAYVVLREEGTERPFTSPLLDEHREGIFACAGCDQPLFKSETKFDSGTGWPSFYDFIPGALGTREDNSFGMTRVSLHCSNCGGHQGHVFEDGPPPTGLRYCIDGVSLQFIPA</sequence>
<name>A0ABX7BW31_9HYPH</name>
<evidence type="ECO:0000256" key="3">
    <source>
        <dbReference type="ARBA" id="ARBA00048488"/>
    </source>
</evidence>
<dbReference type="NCBIfam" id="TIGR00357">
    <property type="entry name" value="peptide-methionine (R)-S-oxide reductase MsrB"/>
    <property type="match status" value="1"/>
</dbReference>
<dbReference type="GO" id="GO:0033743">
    <property type="term" value="F:peptide-methionine (R)-S-oxide reductase activity"/>
    <property type="evidence" value="ECO:0007669"/>
    <property type="project" value="UniProtKB-EC"/>
</dbReference>
<dbReference type="InterPro" id="IPR011057">
    <property type="entry name" value="Mss4-like_sf"/>
</dbReference>
<evidence type="ECO:0000256" key="1">
    <source>
        <dbReference type="ARBA" id="ARBA00012499"/>
    </source>
</evidence>
<comment type="catalytic activity">
    <reaction evidence="3">
        <text>L-methionyl-[protein] + [thioredoxin]-disulfide + H2O = L-methionyl-(R)-S-oxide-[protein] + [thioredoxin]-dithiol</text>
        <dbReference type="Rhea" id="RHEA:24164"/>
        <dbReference type="Rhea" id="RHEA-COMP:10698"/>
        <dbReference type="Rhea" id="RHEA-COMP:10700"/>
        <dbReference type="Rhea" id="RHEA-COMP:12313"/>
        <dbReference type="Rhea" id="RHEA-COMP:12314"/>
        <dbReference type="ChEBI" id="CHEBI:15377"/>
        <dbReference type="ChEBI" id="CHEBI:16044"/>
        <dbReference type="ChEBI" id="CHEBI:29950"/>
        <dbReference type="ChEBI" id="CHEBI:45764"/>
        <dbReference type="ChEBI" id="CHEBI:50058"/>
        <dbReference type="EC" id="1.8.4.12"/>
    </reaction>
</comment>
<dbReference type="Gene3D" id="2.170.150.20">
    <property type="entry name" value="Peptide methionine sulfoxide reductase"/>
    <property type="match status" value="1"/>
</dbReference>
<dbReference type="EC" id="1.8.4.12" evidence="1"/>
<protein>
    <recommendedName>
        <fullName evidence="1">peptide-methionine (R)-S-oxide reductase</fullName>
        <ecNumber evidence="1">1.8.4.12</ecNumber>
    </recommendedName>
</protein>
<dbReference type="InterPro" id="IPR028427">
    <property type="entry name" value="Met_Sox_Rdtase_MsrB"/>
</dbReference>
<evidence type="ECO:0000256" key="2">
    <source>
        <dbReference type="ARBA" id="ARBA00023002"/>
    </source>
</evidence>
<feature type="domain" description="MsrB" evidence="4">
    <location>
        <begin position="43"/>
        <end position="164"/>
    </location>
</feature>
<evidence type="ECO:0000259" key="4">
    <source>
        <dbReference type="PROSITE" id="PS51790"/>
    </source>
</evidence>
<dbReference type="InterPro" id="IPR002579">
    <property type="entry name" value="Met_Sox_Rdtase_MsrB_dom"/>
</dbReference>
<evidence type="ECO:0000313" key="5">
    <source>
        <dbReference type="EMBL" id="QQR36157.1"/>
    </source>
</evidence>
<dbReference type="Proteomes" id="UP000595460">
    <property type="component" value="Chromosome"/>
</dbReference>
<dbReference type="PROSITE" id="PS51318">
    <property type="entry name" value="TAT"/>
    <property type="match status" value="1"/>
</dbReference>
<dbReference type="SUPFAM" id="SSF51316">
    <property type="entry name" value="Mss4-like"/>
    <property type="match status" value="1"/>
</dbReference>